<feature type="transmembrane region" description="Helical" evidence="1">
    <location>
        <begin position="12"/>
        <end position="36"/>
    </location>
</feature>
<protein>
    <submittedName>
        <fullName evidence="2">Uncharacterized protein</fullName>
    </submittedName>
</protein>
<dbReference type="EMBL" id="BLAL01000300">
    <property type="protein sequence ID" value="GET01651.1"/>
    <property type="molecule type" value="Genomic_DNA"/>
</dbReference>
<evidence type="ECO:0000313" key="4">
    <source>
        <dbReference type="Proteomes" id="UP000247702"/>
    </source>
</evidence>
<keyword evidence="1" id="KW-0812">Transmembrane</keyword>
<dbReference type="Proteomes" id="UP000615446">
    <property type="component" value="Unassembled WGS sequence"/>
</dbReference>
<dbReference type="Proteomes" id="UP000247702">
    <property type="component" value="Unassembled WGS sequence"/>
</dbReference>
<dbReference type="OrthoDB" id="2398972at2759"/>
<dbReference type="EMBL" id="BEXD01001136">
    <property type="protein sequence ID" value="GBB92543.1"/>
    <property type="molecule type" value="Genomic_DNA"/>
</dbReference>
<keyword evidence="1" id="KW-0472">Membrane</keyword>
<evidence type="ECO:0000313" key="2">
    <source>
        <dbReference type="EMBL" id="GBB92543.1"/>
    </source>
</evidence>
<dbReference type="AlphaFoldDB" id="A0A2Z6QQ63"/>
<keyword evidence="4" id="KW-1185">Reference proteome</keyword>
<organism evidence="2 4">
    <name type="scientific">Rhizophagus clarus</name>
    <dbReference type="NCBI Taxonomy" id="94130"/>
    <lineage>
        <taxon>Eukaryota</taxon>
        <taxon>Fungi</taxon>
        <taxon>Fungi incertae sedis</taxon>
        <taxon>Mucoromycota</taxon>
        <taxon>Glomeromycotina</taxon>
        <taxon>Glomeromycetes</taxon>
        <taxon>Glomerales</taxon>
        <taxon>Glomeraceae</taxon>
        <taxon>Rhizophagus</taxon>
    </lineage>
</organism>
<sequence>MILFIQQFFILTLYFLLGFVLAPSVIVVEIVLKCYWCVNQAKQLRQNIIATNEIFKEEIVDDEDEYNKEQNDINYKNQDHMKTYESVEELDASSNENWIEKMNGLNLDD</sequence>
<comment type="caution">
    <text evidence="2">The sequence shown here is derived from an EMBL/GenBank/DDBJ whole genome shotgun (WGS) entry which is preliminary data.</text>
</comment>
<proteinExistence type="predicted"/>
<reference evidence="2 4" key="1">
    <citation type="submission" date="2017-11" db="EMBL/GenBank/DDBJ databases">
        <title>The genome of Rhizophagus clarus HR1 reveals common genetic basis of auxotrophy among arbuscular mycorrhizal fungi.</title>
        <authorList>
            <person name="Kobayashi Y."/>
        </authorList>
    </citation>
    <scope>NUCLEOTIDE SEQUENCE [LARGE SCALE GENOMIC DNA]</scope>
    <source>
        <strain evidence="2 4">HR1</strain>
    </source>
</reference>
<gene>
    <name evidence="3" type="ORF">RCL2_002804900</name>
    <name evidence="2" type="ORF">RclHR1_02020025</name>
</gene>
<evidence type="ECO:0000313" key="3">
    <source>
        <dbReference type="EMBL" id="GET01651.1"/>
    </source>
</evidence>
<accession>A0A2Z6QQ63</accession>
<keyword evidence="1" id="KW-1133">Transmembrane helix</keyword>
<reference evidence="3" key="2">
    <citation type="submission" date="2019-10" db="EMBL/GenBank/DDBJ databases">
        <title>Conservation and host-specific expression of non-tandemly repeated heterogenous ribosome RNA gene in arbuscular mycorrhizal fungi.</title>
        <authorList>
            <person name="Maeda T."/>
            <person name="Kobayashi Y."/>
            <person name="Nakagawa T."/>
            <person name="Ezawa T."/>
            <person name="Yamaguchi K."/>
            <person name="Bino T."/>
            <person name="Nishimoto Y."/>
            <person name="Shigenobu S."/>
            <person name="Kawaguchi M."/>
        </authorList>
    </citation>
    <scope>NUCLEOTIDE SEQUENCE</scope>
    <source>
        <strain evidence="3">HR1</strain>
    </source>
</reference>
<evidence type="ECO:0000256" key="1">
    <source>
        <dbReference type="SAM" id="Phobius"/>
    </source>
</evidence>
<name>A0A2Z6QQ63_9GLOM</name>